<dbReference type="OrthoDB" id="2042451at2"/>
<name>A0A315XTK5_RUMFL</name>
<feature type="transmembrane region" description="Helical" evidence="1">
    <location>
        <begin position="16"/>
        <end position="39"/>
    </location>
</feature>
<feature type="transmembrane region" description="Helical" evidence="1">
    <location>
        <begin position="143"/>
        <end position="164"/>
    </location>
</feature>
<protein>
    <submittedName>
        <fullName evidence="2">ABC-2 family transporter</fullName>
    </submittedName>
</protein>
<reference evidence="2 3" key="1">
    <citation type="submission" date="2018-05" db="EMBL/GenBank/DDBJ databases">
        <title>The Hungate 1000. A catalogue of reference genomes from the rumen microbiome.</title>
        <authorList>
            <person name="Kelly W."/>
        </authorList>
    </citation>
    <scope>NUCLEOTIDE SEQUENCE [LARGE SCALE GENOMIC DNA]</scope>
    <source>
        <strain evidence="2 3">SAb67</strain>
    </source>
</reference>
<feature type="transmembrane region" description="Helical" evidence="1">
    <location>
        <begin position="106"/>
        <end position="131"/>
    </location>
</feature>
<dbReference type="AlphaFoldDB" id="A0A315XTK5"/>
<proteinExistence type="predicted"/>
<sequence length="256" mass="28814">MKGLIYREFYLSRKSFILMLLVYVLFVGMLSLVFISTYAGNLAGTEGVEEMRSSMYSQMYIYAGLIAIGGTVYGHNDIIEKDYQSHWQLYTYTIPVSEKKIAASKFIVRGAFLLLGMMLAFLADIIFSAAAKLPLSTGHFKNILIAGLLYGVVCFLDIPSMLRFRTQAKNAAIGLAIAAPLFAALGYGTFKVIRFGYAEAKRLYPDLEGDAGMGKVLMPYIVKYRDMAVWIAPIVFVLTVLLMYIWSVKELKRRRY</sequence>
<evidence type="ECO:0000256" key="1">
    <source>
        <dbReference type="SAM" id="Phobius"/>
    </source>
</evidence>
<feature type="transmembrane region" description="Helical" evidence="1">
    <location>
        <begin position="171"/>
        <end position="190"/>
    </location>
</feature>
<organism evidence="2 3">
    <name type="scientific">Ruminococcus flavefaciens</name>
    <dbReference type="NCBI Taxonomy" id="1265"/>
    <lineage>
        <taxon>Bacteria</taxon>
        <taxon>Bacillati</taxon>
        <taxon>Bacillota</taxon>
        <taxon>Clostridia</taxon>
        <taxon>Eubacteriales</taxon>
        <taxon>Oscillospiraceae</taxon>
        <taxon>Ruminococcus</taxon>
    </lineage>
</organism>
<dbReference type="RefSeq" id="WP_109727893.1">
    <property type="nucleotide sequence ID" value="NZ_QGDI01000016.1"/>
</dbReference>
<keyword evidence="1" id="KW-0812">Transmembrane</keyword>
<dbReference type="EMBL" id="QGDI01000016">
    <property type="protein sequence ID" value="PWJ10134.1"/>
    <property type="molecule type" value="Genomic_DNA"/>
</dbReference>
<evidence type="ECO:0000313" key="2">
    <source>
        <dbReference type="EMBL" id="PWJ10134.1"/>
    </source>
</evidence>
<gene>
    <name evidence="2" type="ORF">IE37_03226</name>
</gene>
<evidence type="ECO:0000313" key="3">
    <source>
        <dbReference type="Proteomes" id="UP000245720"/>
    </source>
</evidence>
<comment type="caution">
    <text evidence="2">The sequence shown here is derived from an EMBL/GenBank/DDBJ whole genome shotgun (WGS) entry which is preliminary data.</text>
</comment>
<keyword evidence="1" id="KW-0472">Membrane</keyword>
<dbReference type="Pfam" id="PF12730">
    <property type="entry name" value="ABC2_membrane_4"/>
    <property type="match status" value="1"/>
</dbReference>
<dbReference type="Proteomes" id="UP000245720">
    <property type="component" value="Unassembled WGS sequence"/>
</dbReference>
<keyword evidence="1" id="KW-1133">Transmembrane helix</keyword>
<feature type="transmembrane region" description="Helical" evidence="1">
    <location>
        <begin position="59"/>
        <end position="76"/>
    </location>
</feature>
<feature type="transmembrane region" description="Helical" evidence="1">
    <location>
        <begin position="227"/>
        <end position="246"/>
    </location>
</feature>
<accession>A0A315XTK5</accession>